<keyword evidence="7" id="KW-0636">Prenylation</keyword>
<protein>
    <submittedName>
        <fullName evidence="8">Rab11</fullName>
    </submittedName>
</protein>
<dbReference type="EMBL" id="CAXDID020000618">
    <property type="protein sequence ID" value="CAL6106812.1"/>
    <property type="molecule type" value="Genomic_DNA"/>
</dbReference>
<dbReference type="Proteomes" id="UP001642409">
    <property type="component" value="Unassembled WGS sequence"/>
</dbReference>
<organism evidence="8">
    <name type="scientific">Hexamita inflata</name>
    <dbReference type="NCBI Taxonomy" id="28002"/>
    <lineage>
        <taxon>Eukaryota</taxon>
        <taxon>Metamonada</taxon>
        <taxon>Diplomonadida</taxon>
        <taxon>Hexamitidae</taxon>
        <taxon>Hexamitinae</taxon>
        <taxon>Hexamita</taxon>
    </lineage>
</organism>
<evidence type="ECO:0000313" key="8">
    <source>
        <dbReference type="EMBL" id="CAI9920527.1"/>
    </source>
</evidence>
<dbReference type="AlphaFoldDB" id="A0AA86NIB7"/>
<dbReference type="SMART" id="SM00174">
    <property type="entry name" value="RHO"/>
    <property type="match status" value="1"/>
</dbReference>
<dbReference type="GO" id="GO:0016020">
    <property type="term" value="C:membrane"/>
    <property type="evidence" value="ECO:0007669"/>
    <property type="project" value="UniProtKB-SubCell"/>
</dbReference>
<dbReference type="PROSITE" id="PS51421">
    <property type="entry name" value="RAS"/>
    <property type="match status" value="1"/>
</dbReference>
<comment type="similarity">
    <text evidence="2">Belongs to the small GTPase superfamily. Rab family.</text>
</comment>
<dbReference type="SMART" id="SM00176">
    <property type="entry name" value="RAN"/>
    <property type="match status" value="1"/>
</dbReference>
<dbReference type="SMART" id="SM00173">
    <property type="entry name" value="RAS"/>
    <property type="match status" value="1"/>
</dbReference>
<evidence type="ECO:0000313" key="10">
    <source>
        <dbReference type="EMBL" id="CAL6106812.1"/>
    </source>
</evidence>
<accession>A0AA86NIB7</accession>
<dbReference type="NCBIfam" id="TIGR00231">
    <property type="entry name" value="small_GTP"/>
    <property type="match status" value="1"/>
</dbReference>
<evidence type="ECO:0000256" key="3">
    <source>
        <dbReference type="ARBA" id="ARBA00022741"/>
    </source>
</evidence>
<dbReference type="EMBL" id="CAXDID020000633">
    <property type="protein sequence ID" value="CAL6107271.1"/>
    <property type="molecule type" value="Genomic_DNA"/>
</dbReference>
<dbReference type="SUPFAM" id="SSF52540">
    <property type="entry name" value="P-loop containing nucleoside triphosphate hydrolases"/>
    <property type="match status" value="1"/>
</dbReference>
<evidence type="ECO:0000313" key="9">
    <source>
        <dbReference type="EMBL" id="CAI9926093.1"/>
    </source>
</evidence>
<dbReference type="InterPro" id="IPR001806">
    <property type="entry name" value="Small_GTPase"/>
</dbReference>
<evidence type="ECO:0000256" key="6">
    <source>
        <dbReference type="ARBA" id="ARBA00023288"/>
    </source>
</evidence>
<dbReference type="PROSITE" id="PS51419">
    <property type="entry name" value="RAB"/>
    <property type="match status" value="1"/>
</dbReference>
<reference evidence="10 12" key="2">
    <citation type="submission" date="2024-07" db="EMBL/GenBank/DDBJ databases">
        <authorList>
            <person name="Akdeniz Z."/>
        </authorList>
    </citation>
    <scope>NUCLEOTIDE SEQUENCE [LARGE SCALE GENOMIC DNA]</scope>
</reference>
<dbReference type="SMART" id="SM00175">
    <property type="entry name" value="RAB"/>
    <property type="match status" value="1"/>
</dbReference>
<keyword evidence="3" id="KW-0547">Nucleotide-binding</keyword>
<keyword evidence="5" id="KW-0472">Membrane</keyword>
<comment type="caution">
    <text evidence="8">The sequence shown here is derived from an EMBL/GenBank/DDBJ whole genome shotgun (WGS) entry which is preliminary data.</text>
</comment>
<evidence type="ECO:0000313" key="11">
    <source>
        <dbReference type="EMBL" id="CAL6107271.1"/>
    </source>
</evidence>
<dbReference type="InterPro" id="IPR005225">
    <property type="entry name" value="Small_GTP-bd"/>
</dbReference>
<dbReference type="SMART" id="SM00177">
    <property type="entry name" value="ARF"/>
    <property type="match status" value="1"/>
</dbReference>
<dbReference type="EMBL" id="CATOUU010000201">
    <property type="protein sequence ID" value="CAI9920527.1"/>
    <property type="molecule type" value="Genomic_DNA"/>
</dbReference>
<dbReference type="GO" id="GO:0003924">
    <property type="term" value="F:GTPase activity"/>
    <property type="evidence" value="ECO:0007669"/>
    <property type="project" value="InterPro"/>
</dbReference>
<gene>
    <name evidence="9" type="ORF">HINF_LOCUS13738</name>
    <name evidence="10" type="ORF">HINF_LOCUS73975</name>
    <name evidence="11" type="ORF">HINF_LOCUS74412</name>
    <name evidence="8" type="ORF">HINF_LOCUS8172</name>
</gene>
<evidence type="ECO:0000256" key="2">
    <source>
        <dbReference type="ARBA" id="ARBA00006270"/>
    </source>
</evidence>
<dbReference type="GO" id="GO:0005525">
    <property type="term" value="F:GTP binding"/>
    <property type="evidence" value="ECO:0007669"/>
    <property type="project" value="UniProtKB-KW"/>
</dbReference>
<dbReference type="Gene3D" id="3.40.50.300">
    <property type="entry name" value="P-loop containing nucleotide triphosphate hydrolases"/>
    <property type="match status" value="1"/>
</dbReference>
<dbReference type="EMBL" id="CATOUU010000361">
    <property type="protein sequence ID" value="CAI9926093.1"/>
    <property type="molecule type" value="Genomic_DNA"/>
</dbReference>
<dbReference type="InterPro" id="IPR050209">
    <property type="entry name" value="Rab_GTPases_membrane_traffic"/>
</dbReference>
<proteinExistence type="inferred from homology"/>
<comment type="subcellular location">
    <subcellularLocation>
        <location evidence="1">Membrane</location>
        <topology evidence="1">Lipid-anchor</topology>
    </subcellularLocation>
</comment>
<dbReference type="Pfam" id="PF00071">
    <property type="entry name" value="Ras"/>
    <property type="match status" value="1"/>
</dbReference>
<evidence type="ECO:0000313" key="12">
    <source>
        <dbReference type="Proteomes" id="UP001642409"/>
    </source>
</evidence>
<keyword evidence="12" id="KW-1185">Reference proteome</keyword>
<dbReference type="FunFam" id="3.40.50.300:FF:000274">
    <property type="entry name" value="ras-related protein RABA5a"/>
    <property type="match status" value="1"/>
</dbReference>
<reference evidence="8" key="1">
    <citation type="submission" date="2023-06" db="EMBL/GenBank/DDBJ databases">
        <authorList>
            <person name="Kurt Z."/>
        </authorList>
    </citation>
    <scope>NUCLEOTIDE SEQUENCE</scope>
</reference>
<evidence type="ECO:0000256" key="4">
    <source>
        <dbReference type="ARBA" id="ARBA00023134"/>
    </source>
</evidence>
<keyword evidence="4" id="KW-0342">GTP-binding</keyword>
<sequence>MTTYDYMFKLVIIGAPGVGKTNILSKFAFDKFQPDSVSTLGVEYSIKTIEVDFNGQKQNIKLTIWDTAGQERYQSVTKTYFRGAQGAIIVYDITNKTTFEQSNDWLQRLKDNSNEVVDTMLIGNKSDLEESRQVQIAEGQNEADKQGLLFIETSAMTGNNIEDAFKQIVLQIMKRKLADNVVEEAPREAFKAVVIEQEPAPEAKKGCCG</sequence>
<dbReference type="PANTHER" id="PTHR47979">
    <property type="entry name" value="DRAB11-RELATED"/>
    <property type="match status" value="1"/>
</dbReference>
<evidence type="ECO:0000256" key="7">
    <source>
        <dbReference type="ARBA" id="ARBA00023289"/>
    </source>
</evidence>
<dbReference type="PROSITE" id="PS51417">
    <property type="entry name" value="ARF"/>
    <property type="match status" value="1"/>
</dbReference>
<keyword evidence="6" id="KW-0449">Lipoprotein</keyword>
<dbReference type="PRINTS" id="PR00449">
    <property type="entry name" value="RASTRNSFRMNG"/>
</dbReference>
<name>A0AA86NIB7_9EUKA</name>
<dbReference type="InterPro" id="IPR027417">
    <property type="entry name" value="P-loop_NTPase"/>
</dbReference>
<evidence type="ECO:0000256" key="1">
    <source>
        <dbReference type="ARBA" id="ARBA00004635"/>
    </source>
</evidence>
<evidence type="ECO:0000256" key="5">
    <source>
        <dbReference type="ARBA" id="ARBA00023136"/>
    </source>
</evidence>